<evidence type="ECO:0000313" key="4">
    <source>
        <dbReference type="EMBL" id="HEX69748.1"/>
    </source>
</evidence>
<dbReference type="Gene3D" id="3.40.250.10">
    <property type="entry name" value="Rhodanese-like domain"/>
    <property type="match status" value="2"/>
</dbReference>
<dbReference type="Pfam" id="PF00581">
    <property type="entry name" value="Rhodanese"/>
    <property type="match status" value="2"/>
</dbReference>
<dbReference type="PANTHER" id="PTHR43855">
    <property type="entry name" value="THIOSULFATE SULFURTRANSFERASE"/>
    <property type="match status" value="1"/>
</dbReference>
<dbReference type="PANTHER" id="PTHR43855:SF1">
    <property type="entry name" value="THIOSULFATE SULFURTRANSFERASE"/>
    <property type="match status" value="1"/>
</dbReference>
<name>A0A7C2WHY8_9BACT</name>
<dbReference type="CDD" id="cd01448">
    <property type="entry name" value="TST_Repeat_1"/>
    <property type="match status" value="1"/>
</dbReference>
<organism evidence="4">
    <name type="scientific">Thermorudis sp</name>
    <dbReference type="NCBI Taxonomy" id="1969470"/>
    <lineage>
        <taxon>Bacteria</taxon>
        <taxon>Pseudomonadati</taxon>
        <taxon>Thermomicrobiota</taxon>
        <taxon>Thermomicrobia</taxon>
        <taxon>Thermomicrobia incertae sedis</taxon>
        <taxon>Thermorudis</taxon>
    </lineage>
</organism>
<dbReference type="EMBL" id="DSID01000053">
    <property type="protein sequence ID" value="HEX69748.1"/>
    <property type="molecule type" value="Genomic_DNA"/>
</dbReference>
<evidence type="ECO:0000259" key="3">
    <source>
        <dbReference type="PROSITE" id="PS50206"/>
    </source>
</evidence>
<dbReference type="InterPro" id="IPR001763">
    <property type="entry name" value="Rhodanese-like_dom"/>
</dbReference>
<dbReference type="CDD" id="cd01449">
    <property type="entry name" value="TST_Repeat_2"/>
    <property type="match status" value="1"/>
</dbReference>
<dbReference type="GO" id="GO:0004792">
    <property type="term" value="F:thiosulfate-cyanide sulfurtransferase activity"/>
    <property type="evidence" value="ECO:0007669"/>
    <property type="project" value="InterPro"/>
</dbReference>
<dbReference type="PROSITE" id="PS50206">
    <property type="entry name" value="RHODANESE_3"/>
    <property type="match status" value="2"/>
</dbReference>
<proteinExistence type="predicted"/>
<dbReference type="AlphaFoldDB" id="A0A7C2WHY8"/>
<reference evidence="4" key="1">
    <citation type="journal article" date="2020" name="mSystems">
        <title>Genome- and Community-Level Interaction Insights into Carbon Utilization and Element Cycling Functions of Hydrothermarchaeota in Hydrothermal Sediment.</title>
        <authorList>
            <person name="Zhou Z."/>
            <person name="Liu Y."/>
            <person name="Xu W."/>
            <person name="Pan J."/>
            <person name="Luo Z.H."/>
            <person name="Li M."/>
        </authorList>
    </citation>
    <scope>NUCLEOTIDE SEQUENCE [LARGE SCALE GENOMIC DNA]</scope>
    <source>
        <strain evidence="4">SpSt-192</strain>
    </source>
</reference>
<dbReference type="SUPFAM" id="SSF52821">
    <property type="entry name" value="Rhodanese/Cell cycle control phosphatase"/>
    <property type="match status" value="2"/>
</dbReference>
<dbReference type="InterPro" id="IPR036873">
    <property type="entry name" value="Rhodanese-like_dom_sf"/>
</dbReference>
<keyword evidence="1" id="KW-0677">Repeat</keyword>
<dbReference type="InterPro" id="IPR051126">
    <property type="entry name" value="Thiosulfate_sulfurtransferase"/>
</dbReference>
<dbReference type="PROSITE" id="PS00683">
    <property type="entry name" value="RHODANESE_2"/>
    <property type="match status" value="1"/>
</dbReference>
<dbReference type="SMART" id="SM00450">
    <property type="entry name" value="RHOD"/>
    <property type="match status" value="2"/>
</dbReference>
<dbReference type="InterPro" id="IPR001307">
    <property type="entry name" value="Thiosulphate_STrfase_CS"/>
</dbReference>
<evidence type="ECO:0000256" key="1">
    <source>
        <dbReference type="ARBA" id="ARBA00022737"/>
    </source>
</evidence>
<gene>
    <name evidence="4" type="ORF">ENP13_00665</name>
</gene>
<comment type="caution">
    <text evidence="4">The sequence shown here is derived from an EMBL/GenBank/DDBJ whole genome shotgun (WGS) entry which is preliminary data.</text>
</comment>
<feature type="domain" description="Rhodanese" evidence="3">
    <location>
        <begin position="171"/>
        <end position="284"/>
    </location>
</feature>
<keyword evidence="2 4" id="KW-0808">Transferase</keyword>
<sequence length="291" mass="32744">MPLELRREDVLVSTEWLAGRLGDPGLRILDCRYYFDGRDPYQEYCRGHIPGAIYFDWNAALSDPDHPVEYMMAPPERVAAELGRHGVGDEHLIVTYDDEGGHFGARVWLVLARYGRGHQVRILEGGWTKWLAEGRPVSTEEVPVTPARFTLAGDVHPELIATLDDVRRAIETGEAVVLDVRRLSEYTGEEVRSRRGGHVPGAIHRFWQENLDWDGDRTFKSPEEIRARHEAVGVTPDTPVITYCQGGVRAAHAALALLLAGYRNVRVYEGSWAEWGNRDDVPVETGPPDRT</sequence>
<evidence type="ECO:0000256" key="2">
    <source>
        <dbReference type="RuleBase" id="RU000507"/>
    </source>
</evidence>
<dbReference type="PROSITE" id="PS00380">
    <property type="entry name" value="RHODANESE_1"/>
    <property type="match status" value="1"/>
</dbReference>
<accession>A0A7C2WHY8</accession>
<feature type="domain" description="Rhodanese" evidence="3">
    <location>
        <begin position="22"/>
        <end position="139"/>
    </location>
</feature>
<protein>
    <recommendedName>
        <fullName evidence="2">Sulfurtransferase</fullName>
    </recommendedName>
</protein>